<organism evidence="4 5">
    <name type="scientific">Streptomyces cavourensis</name>
    <dbReference type="NCBI Taxonomy" id="67258"/>
    <lineage>
        <taxon>Bacteria</taxon>
        <taxon>Bacillati</taxon>
        <taxon>Actinomycetota</taxon>
        <taxon>Actinomycetes</taxon>
        <taxon>Kitasatosporales</taxon>
        <taxon>Streptomycetaceae</taxon>
        <taxon>Streptomyces</taxon>
    </lineage>
</organism>
<accession>A0ABY5FG21</accession>
<protein>
    <submittedName>
        <fullName evidence="4">DUF4232 domain-containing protein</fullName>
    </submittedName>
</protein>
<feature type="chain" id="PRO_5047469322" evidence="2">
    <location>
        <begin position="27"/>
        <end position="237"/>
    </location>
</feature>
<evidence type="ECO:0000259" key="3">
    <source>
        <dbReference type="Pfam" id="PF14016"/>
    </source>
</evidence>
<reference evidence="4" key="1">
    <citation type="submission" date="2022-07" db="EMBL/GenBank/DDBJ databases">
        <title>Genomic of Streptomyces cavourensis F2.</title>
        <authorList>
            <person name="Hu S."/>
            <person name="Liang W."/>
        </authorList>
    </citation>
    <scope>NUCLEOTIDE SEQUENCE</scope>
    <source>
        <strain evidence="4">F2</strain>
    </source>
</reference>
<proteinExistence type="predicted"/>
<evidence type="ECO:0000313" key="4">
    <source>
        <dbReference type="EMBL" id="UTR82666.1"/>
    </source>
</evidence>
<feature type="compositionally biased region" description="Low complexity" evidence="1">
    <location>
        <begin position="33"/>
        <end position="75"/>
    </location>
</feature>
<evidence type="ECO:0000313" key="5">
    <source>
        <dbReference type="Proteomes" id="UP001058236"/>
    </source>
</evidence>
<gene>
    <name evidence="4" type="ORF">NLU04_31465</name>
</gene>
<dbReference type="Pfam" id="PF14016">
    <property type="entry name" value="DUF4232"/>
    <property type="match status" value="1"/>
</dbReference>
<dbReference type="EMBL" id="CP101397">
    <property type="protein sequence ID" value="UTR82666.1"/>
    <property type="molecule type" value="Genomic_DNA"/>
</dbReference>
<dbReference type="RefSeq" id="WP_255239957.1">
    <property type="nucleotide sequence ID" value="NZ_CP101397.1"/>
</dbReference>
<keyword evidence="2" id="KW-0732">Signal</keyword>
<name>A0ABY5FG21_9ACTN</name>
<feature type="compositionally biased region" description="Low complexity" evidence="1">
    <location>
        <begin position="84"/>
        <end position="102"/>
    </location>
</feature>
<evidence type="ECO:0000256" key="2">
    <source>
        <dbReference type="SAM" id="SignalP"/>
    </source>
</evidence>
<dbReference type="PROSITE" id="PS51257">
    <property type="entry name" value="PROKAR_LIPOPROTEIN"/>
    <property type="match status" value="1"/>
</dbReference>
<feature type="region of interest" description="Disordered" evidence="1">
    <location>
        <begin position="30"/>
        <end position="102"/>
    </location>
</feature>
<sequence length="237" mass="24250">MRTHRIRTTALTATALVAALSLTACAGNEGTKSAGPAPAAASTPAATGTDAAPGPAASKTSESSASPEAPASSGENTAPHSARTKAPQAAKATPAASAARTACTTANTRVTVTQVSRPINHLLLTLKNTGSGLCDAYYAPHLRFDEAQSVFPILESSKPQAVVTLAPGEEAYAGIGLSGEPGQGTLNKSKNLSVYFAKRNGSTYDKPAALKLPAETSWDENGFVTYWQSDRATALMF</sequence>
<feature type="domain" description="DUF4232" evidence="3">
    <location>
        <begin position="103"/>
        <end position="227"/>
    </location>
</feature>
<feature type="signal peptide" evidence="2">
    <location>
        <begin position="1"/>
        <end position="26"/>
    </location>
</feature>
<keyword evidence="5" id="KW-1185">Reference proteome</keyword>
<evidence type="ECO:0000256" key="1">
    <source>
        <dbReference type="SAM" id="MobiDB-lite"/>
    </source>
</evidence>
<dbReference type="InterPro" id="IPR025326">
    <property type="entry name" value="DUF4232"/>
</dbReference>
<dbReference type="Proteomes" id="UP001058236">
    <property type="component" value="Chromosome"/>
</dbReference>